<protein>
    <recommendedName>
        <fullName evidence="4">Asp_protease_2 domain-containing protein</fullName>
    </recommendedName>
</protein>
<proteinExistence type="predicted"/>
<comment type="caution">
    <text evidence="2">The sequence shown here is derived from an EMBL/GenBank/DDBJ whole genome shotgun (WGS) entry which is preliminary data.</text>
</comment>
<dbReference type="AlphaFoldDB" id="A0A5N5NBW2"/>
<reference evidence="3" key="1">
    <citation type="journal article" date="2019" name="Gigascience">
        <title>De novo genome assembly of the endangered Acer yangbiense, a plant species with extremely small populations endemic to Yunnan Province, China.</title>
        <authorList>
            <person name="Yang J."/>
            <person name="Wariss H.M."/>
            <person name="Tao L."/>
            <person name="Zhang R."/>
            <person name="Yun Q."/>
            <person name="Hollingsworth P."/>
            <person name="Dao Z."/>
            <person name="Luo G."/>
            <person name="Guo H."/>
            <person name="Ma Y."/>
            <person name="Sun W."/>
        </authorList>
    </citation>
    <scope>NUCLEOTIDE SEQUENCE [LARGE SCALE GENOMIC DNA]</scope>
    <source>
        <strain evidence="3">cv. br00</strain>
    </source>
</reference>
<name>A0A5N5NBW2_9ROSI</name>
<sequence length="289" mass="32425">MAKFHQNWSLTRLNVAQPLPAHRLGIVQQPLQEKPHGPLMHTLNRVGLSAIAEIAEEQGEFVNCVIQRVLCSTKMEDSSQRNNIFKSCCSVQGKVCDLIVDTGSCENFVSKRLVEHLKLRAEKHPKPYMIGWIKKGPKVSVTEVCKVPISIGQYYQDEVTCDVVDMDASHVLLGRPWQFDVDVTYRGRENVYVFNWEGRKITMLPKRNSGGFANKATAGDHSLLSLVTSFSALEEEVKEAREVHVVVVRALVVTGKKAREEEVPEKEKGRKILTFPSTDSANLPTSTEQ</sequence>
<feature type="compositionally biased region" description="Polar residues" evidence="1">
    <location>
        <begin position="275"/>
        <end position="289"/>
    </location>
</feature>
<evidence type="ECO:0008006" key="4">
    <source>
        <dbReference type="Google" id="ProtNLM"/>
    </source>
</evidence>
<feature type="compositionally biased region" description="Basic and acidic residues" evidence="1">
    <location>
        <begin position="259"/>
        <end position="270"/>
    </location>
</feature>
<accession>A0A5N5NBW2</accession>
<feature type="region of interest" description="Disordered" evidence="1">
    <location>
        <begin position="259"/>
        <end position="289"/>
    </location>
</feature>
<keyword evidence="3" id="KW-1185">Reference proteome</keyword>
<dbReference type="Pfam" id="PF13650">
    <property type="entry name" value="Asp_protease_2"/>
    <property type="match status" value="1"/>
</dbReference>
<evidence type="ECO:0000313" key="3">
    <source>
        <dbReference type="Proteomes" id="UP000326939"/>
    </source>
</evidence>
<evidence type="ECO:0000256" key="1">
    <source>
        <dbReference type="SAM" id="MobiDB-lite"/>
    </source>
</evidence>
<dbReference type="InterPro" id="IPR021109">
    <property type="entry name" value="Peptidase_aspartic_dom_sf"/>
</dbReference>
<dbReference type="Proteomes" id="UP000326939">
    <property type="component" value="Chromosome 3"/>
</dbReference>
<dbReference type="Gene3D" id="2.40.70.10">
    <property type="entry name" value="Acid Proteases"/>
    <property type="match status" value="1"/>
</dbReference>
<dbReference type="SUPFAM" id="SSF50630">
    <property type="entry name" value="Acid proteases"/>
    <property type="match status" value="1"/>
</dbReference>
<organism evidence="2 3">
    <name type="scientific">Salix brachista</name>
    <dbReference type="NCBI Taxonomy" id="2182728"/>
    <lineage>
        <taxon>Eukaryota</taxon>
        <taxon>Viridiplantae</taxon>
        <taxon>Streptophyta</taxon>
        <taxon>Embryophyta</taxon>
        <taxon>Tracheophyta</taxon>
        <taxon>Spermatophyta</taxon>
        <taxon>Magnoliopsida</taxon>
        <taxon>eudicotyledons</taxon>
        <taxon>Gunneridae</taxon>
        <taxon>Pentapetalae</taxon>
        <taxon>rosids</taxon>
        <taxon>fabids</taxon>
        <taxon>Malpighiales</taxon>
        <taxon>Salicaceae</taxon>
        <taxon>Saliceae</taxon>
        <taxon>Salix</taxon>
    </lineage>
</organism>
<dbReference type="PANTHER" id="PTHR35046">
    <property type="entry name" value="ZINC KNUCKLE (CCHC-TYPE) FAMILY PROTEIN"/>
    <property type="match status" value="1"/>
</dbReference>
<evidence type="ECO:0000313" key="2">
    <source>
        <dbReference type="EMBL" id="KAB5565105.1"/>
    </source>
</evidence>
<gene>
    <name evidence="2" type="ORF">DKX38_005159</name>
</gene>
<dbReference type="CDD" id="cd00303">
    <property type="entry name" value="retropepsin_like"/>
    <property type="match status" value="1"/>
</dbReference>
<dbReference type="PANTHER" id="PTHR35046:SF9">
    <property type="entry name" value="RNA-DIRECTED DNA POLYMERASE"/>
    <property type="match status" value="1"/>
</dbReference>
<dbReference type="EMBL" id="VDCV01000003">
    <property type="protein sequence ID" value="KAB5565105.1"/>
    <property type="molecule type" value="Genomic_DNA"/>
</dbReference>